<reference evidence="1" key="1">
    <citation type="submission" date="2022-10" db="EMBL/GenBank/DDBJ databases">
        <title>YIM 151497 complete genome.</title>
        <authorList>
            <person name="Chen X."/>
        </authorList>
    </citation>
    <scope>NUCLEOTIDE SEQUENCE</scope>
    <source>
        <strain evidence="1">YIM 151497</strain>
    </source>
</reference>
<dbReference type="EMBL" id="CP107716">
    <property type="protein sequence ID" value="UYQ74205.1"/>
    <property type="molecule type" value="Genomic_DNA"/>
</dbReference>
<gene>
    <name evidence="1" type="ORF">OF122_03705</name>
</gene>
<organism evidence="1 2">
    <name type="scientific">Pelagibacterium flavum</name>
    <dbReference type="NCBI Taxonomy" id="2984530"/>
    <lineage>
        <taxon>Bacteria</taxon>
        <taxon>Pseudomonadati</taxon>
        <taxon>Pseudomonadota</taxon>
        <taxon>Alphaproteobacteria</taxon>
        <taxon>Hyphomicrobiales</taxon>
        <taxon>Devosiaceae</taxon>
        <taxon>Pelagibacterium</taxon>
    </lineage>
</organism>
<accession>A0ABY6IYF7</accession>
<evidence type="ECO:0000313" key="1">
    <source>
        <dbReference type="EMBL" id="UYQ74205.1"/>
    </source>
</evidence>
<evidence type="ECO:0000313" key="2">
    <source>
        <dbReference type="Proteomes" id="UP001163882"/>
    </source>
</evidence>
<name>A0ABY6IYF7_9HYPH</name>
<sequence length="50" mass="5614">MTFAAFQPGLAAHSHVVRLGYGQVRMSDIVEMTHEAWLDPIAVDEDMRTL</sequence>
<protein>
    <submittedName>
        <fullName evidence="1">Uncharacterized protein</fullName>
    </submittedName>
</protein>
<dbReference type="Proteomes" id="UP001163882">
    <property type="component" value="Chromosome"/>
</dbReference>
<keyword evidence="2" id="KW-1185">Reference proteome</keyword>
<proteinExistence type="predicted"/>
<dbReference type="RefSeq" id="WP_264227748.1">
    <property type="nucleotide sequence ID" value="NZ_CP107716.1"/>
</dbReference>